<evidence type="ECO:0000256" key="1">
    <source>
        <dbReference type="SAM" id="MobiDB-lite"/>
    </source>
</evidence>
<evidence type="ECO:0000313" key="3">
    <source>
        <dbReference type="Proteomes" id="UP000324222"/>
    </source>
</evidence>
<comment type="caution">
    <text evidence="2">The sequence shown here is derived from an EMBL/GenBank/DDBJ whole genome shotgun (WGS) entry which is preliminary data.</text>
</comment>
<feature type="region of interest" description="Disordered" evidence="1">
    <location>
        <begin position="55"/>
        <end position="86"/>
    </location>
</feature>
<name>A0A5B7G6R2_PORTR</name>
<reference evidence="2 3" key="1">
    <citation type="submission" date="2019-05" db="EMBL/GenBank/DDBJ databases">
        <title>Another draft genome of Portunus trituberculatus and its Hox gene families provides insights of decapod evolution.</title>
        <authorList>
            <person name="Jeong J.-H."/>
            <person name="Song I."/>
            <person name="Kim S."/>
            <person name="Choi T."/>
            <person name="Kim D."/>
            <person name="Ryu S."/>
            <person name="Kim W."/>
        </authorList>
    </citation>
    <scope>NUCLEOTIDE SEQUENCE [LARGE SCALE GENOMIC DNA]</scope>
    <source>
        <tissue evidence="2">Muscle</tissue>
    </source>
</reference>
<proteinExistence type="predicted"/>
<dbReference type="AlphaFoldDB" id="A0A5B7G6R2"/>
<evidence type="ECO:0000313" key="2">
    <source>
        <dbReference type="EMBL" id="MPC53115.1"/>
    </source>
</evidence>
<dbReference type="EMBL" id="VSRR010011396">
    <property type="protein sequence ID" value="MPC53115.1"/>
    <property type="molecule type" value="Genomic_DNA"/>
</dbReference>
<sequence length="86" mass="9190">MESPGHLSELAFRSSHLSGPDCLAQVSANRMKATPSTCLTAEHSHAGPAHHVHLVSRHTQARRDDSSATSRNGVKPITFVLSPPVD</sequence>
<gene>
    <name evidence="2" type="ORF">E2C01_047000</name>
</gene>
<organism evidence="2 3">
    <name type="scientific">Portunus trituberculatus</name>
    <name type="common">Swimming crab</name>
    <name type="synonym">Neptunus trituberculatus</name>
    <dbReference type="NCBI Taxonomy" id="210409"/>
    <lineage>
        <taxon>Eukaryota</taxon>
        <taxon>Metazoa</taxon>
        <taxon>Ecdysozoa</taxon>
        <taxon>Arthropoda</taxon>
        <taxon>Crustacea</taxon>
        <taxon>Multicrustacea</taxon>
        <taxon>Malacostraca</taxon>
        <taxon>Eumalacostraca</taxon>
        <taxon>Eucarida</taxon>
        <taxon>Decapoda</taxon>
        <taxon>Pleocyemata</taxon>
        <taxon>Brachyura</taxon>
        <taxon>Eubrachyura</taxon>
        <taxon>Portunoidea</taxon>
        <taxon>Portunidae</taxon>
        <taxon>Portuninae</taxon>
        <taxon>Portunus</taxon>
    </lineage>
</organism>
<dbReference type="Proteomes" id="UP000324222">
    <property type="component" value="Unassembled WGS sequence"/>
</dbReference>
<accession>A0A5B7G6R2</accession>
<keyword evidence="3" id="KW-1185">Reference proteome</keyword>
<protein>
    <submittedName>
        <fullName evidence="2">Uncharacterized protein</fullName>
    </submittedName>
</protein>